<dbReference type="AlphaFoldDB" id="A0AAU8DLE4"/>
<feature type="domain" description="VWFA" evidence="3">
    <location>
        <begin position="471"/>
        <end position="651"/>
    </location>
</feature>
<keyword evidence="2" id="KW-0472">Membrane</keyword>
<dbReference type="CDD" id="cd00198">
    <property type="entry name" value="vWFA"/>
    <property type="match status" value="1"/>
</dbReference>
<dbReference type="InterPro" id="IPR036465">
    <property type="entry name" value="vWFA_dom_sf"/>
</dbReference>
<keyword evidence="2" id="KW-1133">Transmembrane helix</keyword>
<proteinExistence type="predicted"/>
<dbReference type="InterPro" id="IPR002035">
    <property type="entry name" value="VWF_A"/>
</dbReference>
<organism evidence="4">
    <name type="scientific">Nakamurella sp. A5-74</name>
    <dbReference type="NCBI Taxonomy" id="3158264"/>
    <lineage>
        <taxon>Bacteria</taxon>
        <taxon>Bacillati</taxon>
        <taxon>Actinomycetota</taxon>
        <taxon>Actinomycetes</taxon>
        <taxon>Nakamurellales</taxon>
        <taxon>Nakamurellaceae</taxon>
        <taxon>Nakamurella</taxon>
    </lineage>
</organism>
<keyword evidence="2" id="KW-0812">Transmembrane</keyword>
<evidence type="ECO:0000256" key="2">
    <source>
        <dbReference type="SAM" id="Phobius"/>
    </source>
</evidence>
<dbReference type="SUPFAM" id="SSF53850">
    <property type="entry name" value="Periplasmic binding protein-like II"/>
    <property type="match status" value="1"/>
</dbReference>
<feature type="region of interest" description="Disordered" evidence="1">
    <location>
        <begin position="334"/>
        <end position="474"/>
    </location>
</feature>
<dbReference type="EMBL" id="CP159218">
    <property type="protein sequence ID" value="XCG62470.1"/>
    <property type="molecule type" value="Genomic_DNA"/>
</dbReference>
<dbReference type="Gene3D" id="3.40.50.410">
    <property type="entry name" value="von Willebrand factor, type A domain"/>
    <property type="match status" value="1"/>
</dbReference>
<reference evidence="4" key="1">
    <citation type="submission" date="2024-05" db="EMBL/GenBank/DDBJ databases">
        <authorList>
            <person name="Cai S.Y."/>
            <person name="Jin L.M."/>
            <person name="Li H.R."/>
        </authorList>
    </citation>
    <scope>NUCLEOTIDE SEQUENCE</scope>
    <source>
        <strain evidence="4">A5-74</strain>
    </source>
</reference>
<accession>A0AAU8DLE4</accession>
<gene>
    <name evidence="4" type="ORF">ABLG96_14585</name>
</gene>
<dbReference type="Pfam" id="PF13768">
    <property type="entry name" value="VWA_3"/>
    <property type="match status" value="1"/>
</dbReference>
<sequence length="654" mass="65752">MGRHADVRRRRGIASWPLVAAGVVVLLVAVAVMYVFVLKNDNDKTPQACTGSASLTVLASSGSSPAARALSDAFNATAPSARSTCVTSQVVTAASGDAAGMLADGWQGRTDPPPAVWITDDASQLAALENSDPAITAGRDTEPLATSPVVLAMRTDAPGGLTGKRSWQQFATLFATGGGTSRQHLLAPDPRDNRASSYALSSMFAVDGALPSVSEIGAATTTVRSMTDRQSTDLASTGDALQLLTDGGDGAERLAVPVTEADLAAYNSSAASPLTAVYPSGPVVGDEVYVISLTMDGLDDIQRDAATRFHSFARDTAGRQMFTAARMRVPGLTTSTAPGIDADTTVTVLPGTESGQEDAWAGTLGLPGDGSPSPSTTGRPPANSGTAGPTIPPVPSTTSGSASSPSSSGPSSSGPSGTPRPSTTPVTSPTTRTSGSSTQPSSTPPSSTQPSSTQPSSTPPSSTPVPATGPGVTFLADTSATWGTEVSGLTRTAWLQQALTGAVATTGTSRFGLWSTSSDQPSGYVRLAPLAARSPALDAAVGALSSSGERRYYAAVPVVLQQVSTAATPGSPQRVVLITDGPDQTPSTSRAAVVQAIRDVMAANPSLSLDVVGVGENAPDSALVALAAAGNGTYYDVVSTSSLPATLLSVMSGT</sequence>
<dbReference type="SUPFAM" id="SSF53300">
    <property type="entry name" value="vWA-like"/>
    <property type="match status" value="1"/>
</dbReference>
<dbReference type="SMART" id="SM00327">
    <property type="entry name" value="VWA"/>
    <property type="match status" value="1"/>
</dbReference>
<dbReference type="RefSeq" id="WP_353648085.1">
    <property type="nucleotide sequence ID" value="NZ_CP159218.1"/>
</dbReference>
<feature type="compositionally biased region" description="Low complexity" evidence="1">
    <location>
        <begin position="362"/>
        <end position="381"/>
    </location>
</feature>
<name>A0AAU8DLE4_9ACTN</name>
<evidence type="ECO:0000256" key="1">
    <source>
        <dbReference type="SAM" id="MobiDB-lite"/>
    </source>
</evidence>
<dbReference type="Pfam" id="PF13531">
    <property type="entry name" value="SBP_bac_11"/>
    <property type="match status" value="1"/>
</dbReference>
<feature type="compositionally biased region" description="Low complexity" evidence="1">
    <location>
        <begin position="396"/>
        <end position="456"/>
    </location>
</feature>
<evidence type="ECO:0000313" key="4">
    <source>
        <dbReference type="EMBL" id="XCG62470.1"/>
    </source>
</evidence>
<dbReference type="PROSITE" id="PS50234">
    <property type="entry name" value="VWFA"/>
    <property type="match status" value="1"/>
</dbReference>
<protein>
    <submittedName>
        <fullName evidence="4">VWA domain-containing protein</fullName>
    </submittedName>
</protein>
<evidence type="ECO:0000259" key="3">
    <source>
        <dbReference type="PROSITE" id="PS50234"/>
    </source>
</evidence>
<feature type="transmembrane region" description="Helical" evidence="2">
    <location>
        <begin position="12"/>
        <end position="37"/>
    </location>
</feature>